<proteinExistence type="predicted"/>
<dbReference type="PANTHER" id="PTHR20765:SF1">
    <property type="entry name" value="EQUILIBRATIVE NUCLEOBASE TRANSPORTER 1"/>
    <property type="match status" value="1"/>
</dbReference>
<dbReference type="Gene3D" id="1.20.1250.20">
    <property type="entry name" value="MFS general substrate transporter like domains"/>
    <property type="match status" value="1"/>
</dbReference>
<feature type="transmembrane region" description="Helical" evidence="3">
    <location>
        <begin position="471"/>
        <end position="490"/>
    </location>
</feature>
<feature type="transmembrane region" description="Helical" evidence="3">
    <location>
        <begin position="94"/>
        <end position="115"/>
    </location>
</feature>
<sequence>MKETASGSKRELLQDQQGNAPETMEHQNSGLAKRLATLFSGLVECMCFAGVIFGWASLVFVLKDLNYFKDLCVPAANQTANQTNSDCSAQDEQFSLIFTIGSFMNNFMTFPTGYIFDRFGTLAARLIAISSYTMGTLLIAFSSAATALMLFPALSFLSIGGILLILTNMQVGNLFGKHRSTIITLYNGAFDSSSAVFLVIKLLYEQGLSLRSMFLFMSACSVWHLIRTFFLMPRHHIPYPLPPGYTYGLSCKRRSQSYRTYEEQRSTKSPDVHEVQDSDNSDSALTENHDAQKAISGKDDTETTPNLKPAAVKSFRSCVFSRMFFWHLMWLSVMQLRHYLFISILNPMLTQLADGDSSLVSVYTNAFALTQLCGILCAPWNGLILDRHKRRQKKEESSQGVSDSLADLRSCVLSLTVTVLQCMVFSICASIPVLPVQYATFIMQVLSRSFLYGGNAAFLAIAFPMEHFGKLYGLVMGLSAVVSLLQYPCFALIKGPFKGDPFYVNIGFIFLMLLALVSPWTVWRECKRLEKKQAAARSTGNTVLATGKPGGESSI</sequence>
<evidence type="ECO:0000256" key="3">
    <source>
        <dbReference type="SAM" id="Phobius"/>
    </source>
</evidence>
<dbReference type="GO" id="GO:0022857">
    <property type="term" value="F:transmembrane transporter activity"/>
    <property type="evidence" value="ECO:0007669"/>
    <property type="project" value="InterPro"/>
</dbReference>
<evidence type="ECO:0000313" key="5">
    <source>
        <dbReference type="Proteomes" id="UP000694545"/>
    </source>
</evidence>
<dbReference type="InterPro" id="IPR027197">
    <property type="entry name" value="SLC43A3"/>
</dbReference>
<dbReference type="GeneID" id="123018590"/>
<gene>
    <name evidence="4" type="primary">SLC43A3</name>
</gene>
<feature type="compositionally biased region" description="Basic and acidic residues" evidence="2">
    <location>
        <begin position="1"/>
        <end position="13"/>
    </location>
</feature>
<dbReference type="Pfam" id="PF07690">
    <property type="entry name" value="MFS_1"/>
    <property type="match status" value="1"/>
</dbReference>
<dbReference type="AlphaFoldDB" id="A0A8D2LIJ6"/>
<feature type="transmembrane region" description="Helical" evidence="3">
    <location>
        <begin position="122"/>
        <end position="141"/>
    </location>
</feature>
<comment type="subcellular location">
    <subcellularLocation>
        <location evidence="1">Membrane</location>
        <topology evidence="1">Multi-pass membrane protein</topology>
    </subcellularLocation>
</comment>
<dbReference type="InterPro" id="IPR011701">
    <property type="entry name" value="MFS"/>
</dbReference>
<name>A0A8D2LIJ6_VARKO</name>
<dbReference type="Proteomes" id="UP000694545">
    <property type="component" value="Unplaced"/>
</dbReference>
<feature type="transmembrane region" description="Helical" evidence="3">
    <location>
        <begin position="502"/>
        <end position="523"/>
    </location>
</feature>
<dbReference type="RefSeq" id="XP_044276769.1">
    <property type="nucleotide sequence ID" value="XM_044420834.1"/>
</dbReference>
<dbReference type="CDD" id="cd06174">
    <property type="entry name" value="MFS"/>
    <property type="match status" value="1"/>
</dbReference>
<dbReference type="Ensembl" id="ENSVKKT00000022465.1">
    <property type="protein sequence ID" value="ENSVKKP00000021919.1"/>
    <property type="gene ID" value="ENSVKKG00000014644.1"/>
</dbReference>
<dbReference type="KEGG" id="vko:123018590"/>
<feature type="region of interest" description="Disordered" evidence="2">
    <location>
        <begin position="260"/>
        <end position="284"/>
    </location>
</feature>
<keyword evidence="3" id="KW-0472">Membrane</keyword>
<feature type="transmembrane region" description="Helical" evidence="3">
    <location>
        <begin position="441"/>
        <end position="464"/>
    </location>
</feature>
<dbReference type="SUPFAM" id="SSF103473">
    <property type="entry name" value="MFS general substrate transporter"/>
    <property type="match status" value="1"/>
</dbReference>
<keyword evidence="3" id="KW-0812">Transmembrane</keyword>
<reference evidence="4" key="2">
    <citation type="submission" date="2025-09" db="UniProtKB">
        <authorList>
            <consortium name="Ensembl"/>
        </authorList>
    </citation>
    <scope>IDENTIFICATION</scope>
</reference>
<dbReference type="OMA" id="TCGNRDA"/>
<feature type="transmembrane region" description="Helical" evidence="3">
    <location>
        <begin position="323"/>
        <end position="342"/>
    </location>
</feature>
<dbReference type="OrthoDB" id="330047at2759"/>
<dbReference type="CTD" id="29015"/>
<feature type="compositionally biased region" description="Polar residues" evidence="2">
    <location>
        <begin position="14"/>
        <end position="26"/>
    </location>
</feature>
<protein>
    <submittedName>
        <fullName evidence="4">Solute carrier family 43 member 3</fullName>
    </submittedName>
</protein>
<feature type="transmembrane region" description="Helical" evidence="3">
    <location>
        <begin position="362"/>
        <end position="385"/>
    </location>
</feature>
<dbReference type="GO" id="GO:0016020">
    <property type="term" value="C:membrane"/>
    <property type="evidence" value="ECO:0007669"/>
    <property type="project" value="UniProtKB-SubCell"/>
</dbReference>
<evidence type="ECO:0000256" key="1">
    <source>
        <dbReference type="ARBA" id="ARBA00004141"/>
    </source>
</evidence>
<evidence type="ECO:0000313" key="4">
    <source>
        <dbReference type="Ensembl" id="ENSVKKP00000021919.1"/>
    </source>
</evidence>
<evidence type="ECO:0000256" key="2">
    <source>
        <dbReference type="SAM" id="MobiDB-lite"/>
    </source>
</evidence>
<reference evidence="4" key="1">
    <citation type="submission" date="2025-08" db="UniProtKB">
        <authorList>
            <consortium name="Ensembl"/>
        </authorList>
    </citation>
    <scope>IDENTIFICATION</scope>
</reference>
<dbReference type="PANTHER" id="PTHR20765">
    <property type="entry name" value="SOLUTE CARRIER FAMILY 43 MEMBER 3-RELATED"/>
    <property type="match status" value="1"/>
</dbReference>
<keyword evidence="5" id="KW-1185">Reference proteome</keyword>
<feature type="transmembrane region" description="Helical" evidence="3">
    <location>
        <begin position="147"/>
        <end position="171"/>
    </location>
</feature>
<feature type="compositionally biased region" description="Basic and acidic residues" evidence="2">
    <location>
        <begin position="260"/>
        <end position="276"/>
    </location>
</feature>
<keyword evidence="3" id="KW-1133">Transmembrane helix</keyword>
<accession>A0A8D2LIJ6</accession>
<feature type="region of interest" description="Disordered" evidence="2">
    <location>
        <begin position="1"/>
        <end position="26"/>
    </location>
</feature>
<organism evidence="4 5">
    <name type="scientific">Varanus komodoensis</name>
    <name type="common">Komodo dragon</name>
    <dbReference type="NCBI Taxonomy" id="61221"/>
    <lineage>
        <taxon>Eukaryota</taxon>
        <taxon>Metazoa</taxon>
        <taxon>Chordata</taxon>
        <taxon>Craniata</taxon>
        <taxon>Vertebrata</taxon>
        <taxon>Euteleostomi</taxon>
        <taxon>Lepidosauria</taxon>
        <taxon>Squamata</taxon>
        <taxon>Bifurcata</taxon>
        <taxon>Unidentata</taxon>
        <taxon>Episquamata</taxon>
        <taxon>Toxicofera</taxon>
        <taxon>Anguimorpha</taxon>
        <taxon>Paleoanguimorpha</taxon>
        <taxon>Varanoidea</taxon>
        <taxon>Varanidae</taxon>
        <taxon>Varanus</taxon>
    </lineage>
</organism>
<feature type="transmembrane region" description="Helical" evidence="3">
    <location>
        <begin position="412"/>
        <end position="435"/>
    </location>
</feature>
<feature type="transmembrane region" description="Helical" evidence="3">
    <location>
        <begin position="35"/>
        <end position="61"/>
    </location>
</feature>
<dbReference type="InterPro" id="IPR036259">
    <property type="entry name" value="MFS_trans_sf"/>
</dbReference>